<feature type="region of interest" description="Disordered" evidence="1">
    <location>
        <begin position="1"/>
        <end position="105"/>
    </location>
</feature>
<proteinExistence type="predicted"/>
<accession>A0A409YNK0</accession>
<feature type="region of interest" description="Disordered" evidence="1">
    <location>
        <begin position="798"/>
        <end position="832"/>
    </location>
</feature>
<keyword evidence="3" id="KW-1185">Reference proteome</keyword>
<organism evidence="2 3">
    <name type="scientific">Panaeolus cyanescens</name>
    <dbReference type="NCBI Taxonomy" id="181874"/>
    <lineage>
        <taxon>Eukaryota</taxon>
        <taxon>Fungi</taxon>
        <taxon>Dikarya</taxon>
        <taxon>Basidiomycota</taxon>
        <taxon>Agaricomycotina</taxon>
        <taxon>Agaricomycetes</taxon>
        <taxon>Agaricomycetidae</taxon>
        <taxon>Agaricales</taxon>
        <taxon>Agaricineae</taxon>
        <taxon>Galeropsidaceae</taxon>
        <taxon>Panaeolus</taxon>
    </lineage>
</organism>
<feature type="compositionally biased region" description="Polar residues" evidence="1">
    <location>
        <begin position="733"/>
        <end position="772"/>
    </location>
</feature>
<feature type="compositionally biased region" description="Polar residues" evidence="1">
    <location>
        <begin position="798"/>
        <end position="829"/>
    </location>
</feature>
<evidence type="ECO:0000313" key="2">
    <source>
        <dbReference type="EMBL" id="PPR04592.1"/>
    </source>
</evidence>
<feature type="compositionally biased region" description="Low complexity" evidence="1">
    <location>
        <begin position="163"/>
        <end position="176"/>
    </location>
</feature>
<dbReference type="InParanoid" id="A0A409YNK0"/>
<dbReference type="EMBL" id="NHTK01000920">
    <property type="protein sequence ID" value="PPR04592.1"/>
    <property type="molecule type" value="Genomic_DNA"/>
</dbReference>
<feature type="compositionally biased region" description="Polar residues" evidence="1">
    <location>
        <begin position="11"/>
        <end position="20"/>
    </location>
</feature>
<dbReference type="OrthoDB" id="8062037at2759"/>
<feature type="region of interest" description="Disordered" evidence="1">
    <location>
        <begin position="332"/>
        <end position="353"/>
    </location>
</feature>
<feature type="compositionally biased region" description="Basic and acidic residues" evidence="1">
    <location>
        <begin position="51"/>
        <end position="65"/>
    </location>
</feature>
<feature type="region of interest" description="Disordered" evidence="1">
    <location>
        <begin position="131"/>
        <end position="181"/>
    </location>
</feature>
<reference evidence="2 3" key="1">
    <citation type="journal article" date="2018" name="Evol. Lett.">
        <title>Horizontal gene cluster transfer increased hallucinogenic mushroom diversity.</title>
        <authorList>
            <person name="Reynolds H.T."/>
            <person name="Vijayakumar V."/>
            <person name="Gluck-Thaler E."/>
            <person name="Korotkin H.B."/>
            <person name="Matheny P.B."/>
            <person name="Slot J.C."/>
        </authorList>
    </citation>
    <scope>NUCLEOTIDE SEQUENCE [LARGE SCALE GENOMIC DNA]</scope>
    <source>
        <strain evidence="2 3">2629</strain>
    </source>
</reference>
<comment type="caution">
    <text evidence="2">The sequence shown here is derived from an EMBL/GenBank/DDBJ whole genome shotgun (WGS) entry which is preliminary data.</text>
</comment>
<dbReference type="Proteomes" id="UP000284842">
    <property type="component" value="Unassembled WGS sequence"/>
</dbReference>
<gene>
    <name evidence="2" type="ORF">CVT24_012020</name>
</gene>
<feature type="region of interest" description="Disordered" evidence="1">
    <location>
        <begin position="622"/>
        <end position="784"/>
    </location>
</feature>
<dbReference type="AlphaFoldDB" id="A0A409YNK0"/>
<name>A0A409YNK0_9AGAR</name>
<evidence type="ECO:0000313" key="3">
    <source>
        <dbReference type="Proteomes" id="UP000284842"/>
    </source>
</evidence>
<dbReference type="STRING" id="181874.A0A409YNK0"/>
<feature type="compositionally biased region" description="Low complexity" evidence="1">
    <location>
        <begin position="473"/>
        <end position="484"/>
    </location>
</feature>
<feature type="region of interest" description="Disordered" evidence="1">
    <location>
        <begin position="567"/>
        <end position="594"/>
    </location>
</feature>
<feature type="compositionally biased region" description="Basic and acidic residues" evidence="1">
    <location>
        <begin position="463"/>
        <end position="472"/>
    </location>
</feature>
<feature type="compositionally biased region" description="Polar residues" evidence="1">
    <location>
        <begin position="622"/>
        <end position="637"/>
    </location>
</feature>
<sequence>MAPHRDADAANTISPYPYSTSRERDVAGQSSQSAGAERPRNGKGKKPKPQPRPDRNARPLDEDPRFNLAPRNINALANRAGRRATVSGGRVDQNGIPDYPPPSFQEAIMSLPSSVASSVVSLVTPTLAPTNVQEPIPEVPETIQEVPEPVQDEERESANQTAGSSSSREGTSSPDGSDLDDDIEIIDARTIPISSTDLPSGRQLTTKIQLDWRKRRGVDFPGLPPLNEDNLHKSADSLHDTQKLNRGRTVKARPSVKIDIDPEAVAEDSPITPKKRFLSLSPLRTFFPPRSPVHQERAMTAQPASPMTLYSASKSTFFRSSSSLAAPSFLRLPSASSSPSKNEPSRSRKIFPTAKGKDRLDSWEVLDGNVCAEVDQLGKPIRRTLTNKILSGADNVEETASPTRSLSFSFGRPLKVLNRSRYNLGSLSQDTLSIPTNKSKGYSPPRRHKSEHTEGMSSISENLEPHVEKEKPTSVSTPTTPSLPNRVELSDTVTSIIYPTPEHTPIPTVFPINPVNAHFIAAAPGHTVAVQPGTRIVYLAPIRVESKPSLLIDQNGPPITIYQKVMESPPESPDGIELGVTATDHGFSRSANNHADPLAKIPVLTPTPKLQNIPLDLLTDSSPAAESSCSCHNTCTAHTPPLSPPSSPNLRGICPSKSTGSDEPMTPTRHRYGRPLPRPPPTSSPSLGADGPSTSRGHKHVPEAYLIDLDDNTFDNYPPSGTTTPRLDDPRSRSQTQLPTMISRTPSFDQLVESSNDRPSVQSHTPPVTNYPGSPRVTPASPNAFSDLTQLDLLVSQLSGDNNSGSDYEVSSSGRAHNTWSESGLNSNRYADPTPSLRNYWSRESASHPRTAANNIYLPEAQRQYQRQHIPHRAY</sequence>
<protein>
    <submittedName>
        <fullName evidence="2">Uncharacterized protein</fullName>
    </submittedName>
</protein>
<feature type="compositionally biased region" description="Polar residues" evidence="1">
    <location>
        <begin position="428"/>
        <end position="440"/>
    </location>
</feature>
<evidence type="ECO:0000256" key="1">
    <source>
        <dbReference type="SAM" id="MobiDB-lite"/>
    </source>
</evidence>
<feature type="region of interest" description="Disordered" evidence="1">
    <location>
        <begin position="428"/>
        <end position="486"/>
    </location>
</feature>
<feature type="region of interest" description="Disordered" evidence="1">
    <location>
        <begin position="852"/>
        <end position="875"/>
    </location>
</feature>